<dbReference type="PROSITE" id="PS51257">
    <property type="entry name" value="PROKAR_LIPOPROTEIN"/>
    <property type="match status" value="1"/>
</dbReference>
<name>A0A0W7Z2C8_9BURK</name>
<dbReference type="PANTHER" id="PTHR30203">
    <property type="entry name" value="OUTER MEMBRANE CATION EFFLUX PROTEIN"/>
    <property type="match status" value="1"/>
</dbReference>
<dbReference type="InterPro" id="IPR003423">
    <property type="entry name" value="OMP_efflux"/>
</dbReference>
<proteinExistence type="inferred from homology"/>
<dbReference type="Proteomes" id="UP000053300">
    <property type="component" value="Unassembled WGS sequence"/>
</dbReference>
<evidence type="ECO:0000256" key="1">
    <source>
        <dbReference type="ARBA" id="ARBA00007613"/>
    </source>
</evidence>
<dbReference type="Gene3D" id="1.20.1600.10">
    <property type="entry name" value="Outer membrane efflux proteins (OEP)"/>
    <property type="match status" value="1"/>
</dbReference>
<keyword evidence="2" id="KW-1134">Transmembrane beta strand</keyword>
<accession>A0A0W7Z2C8</accession>
<comment type="similarity">
    <text evidence="1 2">Belongs to the outer membrane factor (OMF) (TC 1.B.17) family.</text>
</comment>
<comment type="subcellular location">
    <subcellularLocation>
        <location evidence="2">Cell membrane</location>
        <topology evidence="2">Lipid-anchor</topology>
    </subcellularLocation>
</comment>
<keyword evidence="2" id="KW-0564">Palmitate</keyword>
<evidence type="ECO:0000256" key="2">
    <source>
        <dbReference type="RuleBase" id="RU362097"/>
    </source>
</evidence>
<dbReference type="EMBL" id="LPXH01000023">
    <property type="protein sequence ID" value="KUF41376.1"/>
    <property type="molecule type" value="Genomic_DNA"/>
</dbReference>
<evidence type="ECO:0000313" key="4">
    <source>
        <dbReference type="EMBL" id="KUF41376.1"/>
    </source>
</evidence>
<organism evidence="4 5">
    <name type="scientific">Comamonas kerstersii</name>
    <dbReference type="NCBI Taxonomy" id="225992"/>
    <lineage>
        <taxon>Bacteria</taxon>
        <taxon>Pseudomonadati</taxon>
        <taxon>Pseudomonadota</taxon>
        <taxon>Betaproteobacteria</taxon>
        <taxon>Burkholderiales</taxon>
        <taxon>Comamonadaceae</taxon>
        <taxon>Comamonas</taxon>
    </lineage>
</organism>
<keyword evidence="2" id="KW-0472">Membrane</keyword>
<dbReference type="NCBIfam" id="TIGR01845">
    <property type="entry name" value="outer_NodT"/>
    <property type="match status" value="1"/>
</dbReference>
<protein>
    <submittedName>
        <fullName evidence="4">Multidrug transporter</fullName>
    </submittedName>
</protein>
<evidence type="ECO:0000256" key="3">
    <source>
        <dbReference type="SAM" id="Coils"/>
    </source>
</evidence>
<dbReference type="STRING" id="225992.B5M06_04710"/>
<evidence type="ECO:0000313" key="5">
    <source>
        <dbReference type="Proteomes" id="UP000053300"/>
    </source>
</evidence>
<feature type="coiled-coil region" evidence="3">
    <location>
        <begin position="382"/>
        <end position="409"/>
    </location>
</feature>
<dbReference type="InterPro" id="IPR010131">
    <property type="entry name" value="MdtP/NodT-like"/>
</dbReference>
<dbReference type="SUPFAM" id="SSF56954">
    <property type="entry name" value="Outer membrane efflux proteins (OEP)"/>
    <property type="match status" value="1"/>
</dbReference>
<dbReference type="PANTHER" id="PTHR30203:SF32">
    <property type="entry name" value="CATION EFFLUX SYSTEM PROTEIN CUSC"/>
    <property type="match status" value="1"/>
</dbReference>
<keyword evidence="3" id="KW-0175">Coiled coil</keyword>
<dbReference type="Pfam" id="PF02321">
    <property type="entry name" value="OEP"/>
    <property type="match status" value="2"/>
</dbReference>
<keyword evidence="5" id="KW-1185">Reference proteome</keyword>
<dbReference type="Gene3D" id="2.20.200.10">
    <property type="entry name" value="Outer membrane efflux proteins (OEP)"/>
    <property type="match status" value="1"/>
</dbReference>
<dbReference type="RefSeq" id="WP_058879706.1">
    <property type="nucleotide sequence ID" value="NZ_CATYED010000035.1"/>
</dbReference>
<gene>
    <name evidence="4" type="ORF">AS359_05680</name>
</gene>
<reference evidence="4 5" key="1">
    <citation type="submission" date="2015-12" db="EMBL/GenBank/DDBJ databases">
        <title>Complete genome sequence of a multi-drug resistant strain Acidovorax sp. 12322-1.</title>
        <authorList>
            <person name="Ming D."/>
            <person name="Wang M."/>
            <person name="Hu S."/>
            <person name="Zhou Y."/>
            <person name="Jiang T."/>
        </authorList>
    </citation>
    <scope>NUCLEOTIDE SEQUENCE [LARGE SCALE GENOMIC DNA]</scope>
    <source>
        <strain evidence="4 5">12322-1</strain>
    </source>
</reference>
<dbReference type="GO" id="GO:0005886">
    <property type="term" value="C:plasma membrane"/>
    <property type="evidence" value="ECO:0007669"/>
    <property type="project" value="UniProtKB-SubCell"/>
</dbReference>
<sequence length="472" mass="50448">MRNSLSILTLAAASTLAGCSLIPAYEAPPLPVPNAYPAAAQADAAPVSMAWSDYFTDPRLQQLIRIALENNRDLRVAALNVEKARAQFQIERAAIFPSVGGVASANRGNSQVTGDLGNTFSAGVAISAWELDFFGRLRSLKEAALAQYFATDASRQASELALVSSVAQGWLTLIADEELLDISRRTLETREASAKLAQLSYEAGVTSALDLSQIESLAQAARATYAQQKRQRSLDESALALLLGQPIPAEILASLTGSKLADIAPMADIPAGLPSDLLARRPDLRAAEQQLLAANANIGAARAAFFPSISLTAQYGSVSNELSNLFNSGTWGFNVGPTLNLPIFTGGRLTANLEASKAARAIAVAQYEKAIQTSFKEVSDALNSQSALAEQQAAQLAQTEAERRRLQLAELRYRNGVSSYLDLLDAQRSLFALEQADVQVRLAQRLNQINLYKALGGGWTQASLGKPQDHNH</sequence>
<keyword evidence="2" id="KW-0449">Lipoprotein</keyword>
<dbReference type="GO" id="GO:0015562">
    <property type="term" value="F:efflux transmembrane transporter activity"/>
    <property type="evidence" value="ECO:0007669"/>
    <property type="project" value="InterPro"/>
</dbReference>
<comment type="caution">
    <text evidence="4">The sequence shown here is derived from an EMBL/GenBank/DDBJ whole genome shotgun (WGS) entry which is preliminary data.</text>
</comment>
<keyword evidence="2" id="KW-0812">Transmembrane</keyword>
<dbReference type="AlphaFoldDB" id="A0A0W7Z2C8"/>